<sequence>MNREVSLDEHCREKAYFLKPGRGIFRVGLGNTHAPFGTGVGFMHPRWVRDGTSGRIPGSRAIVKICPAVPGDVGGP</sequence>
<name>I4EIF3_9BACT</name>
<dbReference type="EMBL" id="CAGS01000272">
    <property type="protein sequence ID" value="CCF84465.1"/>
    <property type="molecule type" value="Genomic_DNA"/>
</dbReference>
<dbReference type="AlphaFoldDB" id="I4EIF3"/>
<organism evidence="1 2">
    <name type="scientific">Nitrolancea hollandica Lb</name>
    <dbReference type="NCBI Taxonomy" id="1129897"/>
    <lineage>
        <taxon>Bacteria</taxon>
        <taxon>Pseudomonadati</taxon>
        <taxon>Thermomicrobiota</taxon>
        <taxon>Thermomicrobia</taxon>
        <taxon>Sphaerobacterales</taxon>
        <taxon>Sphaerobacterineae</taxon>
        <taxon>Sphaerobacteraceae</taxon>
        <taxon>Nitrolancea</taxon>
    </lineage>
</organism>
<evidence type="ECO:0000313" key="1">
    <source>
        <dbReference type="EMBL" id="CCF84465.1"/>
    </source>
</evidence>
<dbReference type="Proteomes" id="UP000004221">
    <property type="component" value="Unassembled WGS sequence"/>
</dbReference>
<accession>I4EIF3</accession>
<keyword evidence="2" id="KW-1185">Reference proteome</keyword>
<gene>
    <name evidence="1" type="ORF">NITHO_3430010</name>
</gene>
<evidence type="ECO:0000313" key="2">
    <source>
        <dbReference type="Proteomes" id="UP000004221"/>
    </source>
</evidence>
<reference evidence="1 2" key="1">
    <citation type="journal article" date="2012" name="ISME J.">
        <title>Nitrification expanded: discovery, physiology and genomics of a nitrite-oxidizing bacterium from the phylum Chloroflexi.</title>
        <authorList>
            <person name="Sorokin D.Y."/>
            <person name="Lucker S."/>
            <person name="Vejmelkova D."/>
            <person name="Kostrikina N.A."/>
            <person name="Kleerebezem R."/>
            <person name="Rijpstra W.I."/>
            <person name="Damste J.S."/>
            <person name="Le Paslier D."/>
            <person name="Muyzer G."/>
            <person name="Wagner M."/>
            <person name="van Loosdrecht M.C."/>
            <person name="Daims H."/>
        </authorList>
    </citation>
    <scope>NUCLEOTIDE SEQUENCE [LARGE SCALE GENOMIC DNA]</scope>
    <source>
        <strain evidence="2">none</strain>
    </source>
</reference>
<comment type="caution">
    <text evidence="1">The sequence shown here is derived from an EMBL/GenBank/DDBJ whole genome shotgun (WGS) entry which is preliminary data.</text>
</comment>
<proteinExistence type="predicted"/>
<protein>
    <submittedName>
        <fullName evidence="1">Uncharacterized protein</fullName>
    </submittedName>
</protein>